<dbReference type="SUPFAM" id="SSF75005">
    <property type="entry name" value="Arabinanase/levansucrase/invertase"/>
    <property type="match status" value="2"/>
</dbReference>
<protein>
    <submittedName>
        <fullName evidence="2">Uncharacterized protein</fullName>
    </submittedName>
</protein>
<dbReference type="RefSeq" id="WP_101715523.1">
    <property type="nucleotide sequence ID" value="NZ_CP026100.1"/>
</dbReference>
<reference evidence="2 3" key="1">
    <citation type="submission" date="2018-01" db="EMBL/GenBank/DDBJ databases">
        <title>Complete genome sequence of Caulobacter flavus RHGG3.</title>
        <authorList>
            <person name="Yang E."/>
        </authorList>
    </citation>
    <scope>NUCLEOTIDE SEQUENCE [LARGE SCALE GENOMIC DNA]</scope>
    <source>
        <strain evidence="2 3">RHGG3</strain>
    </source>
</reference>
<evidence type="ECO:0000313" key="2">
    <source>
        <dbReference type="EMBL" id="AYV48890.1"/>
    </source>
</evidence>
<keyword evidence="3" id="KW-1185">Reference proteome</keyword>
<name>A0ABM7A455_9CAUL</name>
<dbReference type="Gene3D" id="2.115.10.20">
    <property type="entry name" value="Glycosyl hydrolase domain, family 43"/>
    <property type="match status" value="1"/>
</dbReference>
<feature type="chain" id="PRO_5047435086" evidence="1">
    <location>
        <begin position="29"/>
        <end position="391"/>
    </location>
</feature>
<dbReference type="EMBL" id="CP026100">
    <property type="protein sequence ID" value="AYV48890.1"/>
    <property type="molecule type" value="Genomic_DNA"/>
</dbReference>
<feature type="signal peptide" evidence="1">
    <location>
        <begin position="1"/>
        <end position="28"/>
    </location>
</feature>
<proteinExistence type="predicted"/>
<organism evidence="2 3">
    <name type="scientific">Caulobacter flavus</name>
    <dbReference type="NCBI Taxonomy" id="1679497"/>
    <lineage>
        <taxon>Bacteria</taxon>
        <taxon>Pseudomonadati</taxon>
        <taxon>Pseudomonadota</taxon>
        <taxon>Alphaproteobacteria</taxon>
        <taxon>Caulobacterales</taxon>
        <taxon>Caulobacteraceae</taxon>
        <taxon>Caulobacter</taxon>
    </lineage>
</organism>
<accession>A0ABM7A455</accession>
<gene>
    <name evidence="2" type="ORF">C1707_22975</name>
</gene>
<dbReference type="Proteomes" id="UP000281192">
    <property type="component" value="Chromosome"/>
</dbReference>
<dbReference type="InterPro" id="IPR023296">
    <property type="entry name" value="Glyco_hydro_beta-prop_sf"/>
</dbReference>
<dbReference type="CDD" id="cd08994">
    <property type="entry name" value="GH43_62_32_68_117_130-like"/>
    <property type="match status" value="1"/>
</dbReference>
<evidence type="ECO:0000256" key="1">
    <source>
        <dbReference type="SAM" id="SignalP"/>
    </source>
</evidence>
<sequence length="391" mass="42529">MSPRSKLAAALSCLLVATASPGVAAAQAAPVPAVAEVVPTLGPKPFIGYFKPMPAARLSTTAWGAKEVGPRDPRNGLEDATMARWNYWDGQILKGADGKYRMFASRWDQGLGHKAWGRSLAVSAISDKLYGPYRDRGLTWPDNQGGLGHNVTALKMHDGRYAVVVSETRGGDVFVSDGIDGPWTQLGTIALDQSRFQLVKTPGDVALRDTPTAMPAKPANFSVLLRPDGAYQIVPRSGQILISKTGILGPYMVMGDSVYRGLDGVPQRDMRAFEDPVVWYSGGWHHIVVNQWRERRAYHLISRDGITGWRVQGLAYEPGADFIRYASGTKNHWNKLERPGVVMENGHVVAMTFAVVDTPKDDQTGNNRHGSKIIVVPFDGAAMDRDLAGLP</sequence>
<evidence type="ECO:0000313" key="3">
    <source>
        <dbReference type="Proteomes" id="UP000281192"/>
    </source>
</evidence>
<keyword evidence="1" id="KW-0732">Signal</keyword>